<dbReference type="GO" id="GO:0047545">
    <property type="term" value="F:(S)-2-hydroxyglutarate dehydrogenase activity"/>
    <property type="evidence" value="ECO:0007669"/>
    <property type="project" value="TreeGrafter"/>
</dbReference>
<dbReference type="AlphaFoldDB" id="A0A382Q858"/>
<dbReference type="InterPro" id="IPR006076">
    <property type="entry name" value="FAD-dep_OxRdtase"/>
</dbReference>
<dbReference type="EMBL" id="UINC01112562">
    <property type="protein sequence ID" value="SVC81596.1"/>
    <property type="molecule type" value="Genomic_DNA"/>
</dbReference>
<reference evidence="7" key="1">
    <citation type="submission" date="2018-05" db="EMBL/GenBank/DDBJ databases">
        <authorList>
            <person name="Lanie J.A."/>
            <person name="Ng W.-L."/>
            <person name="Kazmierczak K.M."/>
            <person name="Andrzejewski T.M."/>
            <person name="Davidsen T.M."/>
            <person name="Wayne K.J."/>
            <person name="Tettelin H."/>
            <person name="Glass J.I."/>
            <person name="Rusch D."/>
            <person name="Podicherti R."/>
            <person name="Tsui H.-C.T."/>
            <person name="Winkler M.E."/>
        </authorList>
    </citation>
    <scope>NUCLEOTIDE SEQUENCE</scope>
</reference>
<comment type="similarity">
    <text evidence="5">Belongs to the L2HGDH family.</text>
</comment>
<evidence type="ECO:0000256" key="3">
    <source>
        <dbReference type="ARBA" id="ARBA00022827"/>
    </source>
</evidence>
<evidence type="ECO:0000256" key="2">
    <source>
        <dbReference type="ARBA" id="ARBA00022630"/>
    </source>
</evidence>
<dbReference type="Gene3D" id="3.50.50.60">
    <property type="entry name" value="FAD/NAD(P)-binding domain"/>
    <property type="match status" value="1"/>
</dbReference>
<gene>
    <name evidence="7" type="ORF">METZ01_LOCUS334450</name>
</gene>
<evidence type="ECO:0000313" key="7">
    <source>
        <dbReference type="EMBL" id="SVC81596.1"/>
    </source>
</evidence>
<dbReference type="PANTHER" id="PTHR43104:SF4">
    <property type="entry name" value="L-2-HYDROXYGLUTARATE DEHYDROGENASE, MITOCHONDRIAL"/>
    <property type="match status" value="1"/>
</dbReference>
<organism evidence="7">
    <name type="scientific">marine metagenome</name>
    <dbReference type="NCBI Taxonomy" id="408172"/>
    <lineage>
        <taxon>unclassified sequences</taxon>
        <taxon>metagenomes</taxon>
        <taxon>ecological metagenomes</taxon>
    </lineage>
</organism>
<dbReference type="Gene3D" id="3.30.9.10">
    <property type="entry name" value="D-Amino Acid Oxidase, subunit A, domain 2"/>
    <property type="match status" value="1"/>
</dbReference>
<dbReference type="Pfam" id="PF01266">
    <property type="entry name" value="DAO"/>
    <property type="match status" value="1"/>
</dbReference>
<evidence type="ECO:0000256" key="4">
    <source>
        <dbReference type="ARBA" id="ARBA00023002"/>
    </source>
</evidence>
<evidence type="ECO:0000259" key="6">
    <source>
        <dbReference type="Pfam" id="PF01266"/>
    </source>
</evidence>
<feature type="domain" description="FAD dependent oxidoreductase" evidence="6">
    <location>
        <begin position="10"/>
        <end position="274"/>
    </location>
</feature>
<proteinExistence type="inferred from homology"/>
<dbReference type="SUPFAM" id="SSF51905">
    <property type="entry name" value="FAD/NAD(P)-binding domain"/>
    <property type="match status" value="1"/>
</dbReference>
<keyword evidence="3" id="KW-0274">FAD</keyword>
<sequence>MNSNQDTCEVIIIGAGIIGLAIGAELSRKGREVIILESESKTVQHASSHNSEVIHSGVYYENNSLKAKFCVEGNPLLYDYCKKNGIDFRRSGKLIVANNEKELSSIEQLLINAKNNSVNEARILNKKDLLALEPSLIAEYALFIESTGIIDSHAFALTLEAEIENSGNHIITSTTVINGQYNGNKWELEIGGQDSYVINSEIIINASGYNSLDLAKKFGLNNLPETTYIKGHYYKYHGSNPFNHLIYPLPEKHGLGVHTSSDIENSLRFGPDAEIISKPD</sequence>
<accession>A0A382Q858</accession>
<comment type="cofactor">
    <cofactor evidence="1">
        <name>FAD</name>
        <dbReference type="ChEBI" id="CHEBI:57692"/>
    </cofactor>
</comment>
<dbReference type="PANTHER" id="PTHR43104">
    <property type="entry name" value="L-2-HYDROXYGLUTARATE DEHYDROGENASE, MITOCHONDRIAL"/>
    <property type="match status" value="1"/>
</dbReference>
<evidence type="ECO:0000256" key="5">
    <source>
        <dbReference type="ARBA" id="ARBA00037941"/>
    </source>
</evidence>
<protein>
    <recommendedName>
        <fullName evidence="6">FAD dependent oxidoreductase domain-containing protein</fullName>
    </recommendedName>
</protein>
<dbReference type="InterPro" id="IPR036188">
    <property type="entry name" value="FAD/NAD-bd_sf"/>
</dbReference>
<name>A0A382Q858_9ZZZZ</name>
<keyword evidence="4" id="KW-0560">Oxidoreductase</keyword>
<keyword evidence="2" id="KW-0285">Flavoprotein</keyword>
<evidence type="ECO:0000256" key="1">
    <source>
        <dbReference type="ARBA" id="ARBA00001974"/>
    </source>
</evidence>